<dbReference type="Proteomes" id="UP000507470">
    <property type="component" value="Unassembled WGS sequence"/>
</dbReference>
<evidence type="ECO:0000313" key="4">
    <source>
        <dbReference type="Proteomes" id="UP000507470"/>
    </source>
</evidence>
<dbReference type="GO" id="GO:0003824">
    <property type="term" value="F:catalytic activity"/>
    <property type="evidence" value="ECO:0007669"/>
    <property type="project" value="InterPro"/>
</dbReference>
<dbReference type="Gene3D" id="3.60.10.10">
    <property type="entry name" value="Endonuclease/exonuclease/phosphatase"/>
    <property type="match status" value="1"/>
</dbReference>
<protein>
    <recommendedName>
        <fullName evidence="2">Endonuclease/exonuclease/phosphatase domain-containing protein</fullName>
    </recommendedName>
</protein>
<dbReference type="EMBL" id="CACVKT020008919">
    <property type="protein sequence ID" value="CAC5418406.1"/>
    <property type="molecule type" value="Genomic_DNA"/>
</dbReference>
<evidence type="ECO:0000259" key="2">
    <source>
        <dbReference type="Pfam" id="PF03372"/>
    </source>
</evidence>
<evidence type="ECO:0000313" key="3">
    <source>
        <dbReference type="EMBL" id="CAC5418406.1"/>
    </source>
</evidence>
<feature type="compositionally biased region" description="Basic and acidic residues" evidence="1">
    <location>
        <begin position="1"/>
        <end position="13"/>
    </location>
</feature>
<feature type="compositionally biased region" description="Basic residues" evidence="1">
    <location>
        <begin position="30"/>
        <end position="39"/>
    </location>
</feature>
<keyword evidence="4" id="KW-1185">Reference proteome</keyword>
<organism evidence="3 4">
    <name type="scientific">Mytilus coruscus</name>
    <name type="common">Sea mussel</name>
    <dbReference type="NCBI Taxonomy" id="42192"/>
    <lineage>
        <taxon>Eukaryota</taxon>
        <taxon>Metazoa</taxon>
        <taxon>Spiralia</taxon>
        <taxon>Lophotrochozoa</taxon>
        <taxon>Mollusca</taxon>
        <taxon>Bivalvia</taxon>
        <taxon>Autobranchia</taxon>
        <taxon>Pteriomorphia</taxon>
        <taxon>Mytilida</taxon>
        <taxon>Mytiloidea</taxon>
        <taxon>Mytilidae</taxon>
        <taxon>Mytilinae</taxon>
        <taxon>Mytilus</taxon>
    </lineage>
</organism>
<evidence type="ECO:0000256" key="1">
    <source>
        <dbReference type="SAM" id="MobiDB-lite"/>
    </source>
</evidence>
<proteinExistence type="predicted"/>
<dbReference type="PANTHER" id="PTHR19446">
    <property type="entry name" value="REVERSE TRANSCRIPTASES"/>
    <property type="match status" value="1"/>
</dbReference>
<name>A0A6J8EEM2_MYTCO</name>
<feature type="region of interest" description="Disordered" evidence="1">
    <location>
        <begin position="1"/>
        <end position="57"/>
    </location>
</feature>
<accession>A0A6J8EEM2</accession>
<dbReference type="AlphaFoldDB" id="A0A6J8EEM2"/>
<reference evidence="3 4" key="1">
    <citation type="submission" date="2020-06" db="EMBL/GenBank/DDBJ databases">
        <authorList>
            <person name="Li R."/>
            <person name="Bekaert M."/>
        </authorList>
    </citation>
    <scope>NUCLEOTIDE SEQUENCE [LARGE SCALE GENOMIC DNA]</scope>
    <source>
        <strain evidence="4">wild</strain>
    </source>
</reference>
<dbReference type="SUPFAM" id="SSF56219">
    <property type="entry name" value="DNase I-like"/>
    <property type="match status" value="1"/>
</dbReference>
<dbReference type="OrthoDB" id="7476844at2759"/>
<feature type="domain" description="Endonuclease/exonuclease/phosphatase" evidence="2">
    <location>
        <begin position="226"/>
        <end position="388"/>
    </location>
</feature>
<sequence>MRTNSPERQDLHNAPEIANKNQQYTEGKKANQKNSKKATQKANLDPFPTLKQPTSEHIEQDEVATVKLREIHERELKLRKAEEHLKMKEKIFKDEQSKIVLLQTRCQYLESKNCELESLVNTMKHRLDMNTYTNNIEGVGLSSTPLNEQMQRKINNRILAFHEKLTNLVMDQVENQLQKVAESLNIPDARKDIHHERQFNLIGEIDANVNYAAKGVDIYDPRPPIYLPKGYGRVAIVWKMKLDSMIRTLDDGRERIQCVEVLGKDNNNLLLISIYLPSIGSYDHNEEFIDTIDQFNEIVLKYQDTHYMIIGGDLNEDLGNSDRINERKDYLKKFVKETGLKYDNEGKTYAKVNGEECSELDYFLHKLGKIKSTHKQVMNSIMNNTSDHHPIKMKILYGISNDADCKNLTKDCTNRAVKWNKVDIDLYAAMTNEQSDSILNMPLYTLEQASHPIFYALDEMRKYYAQLVKQGKMKDPENNIYQQRLRTKKEFRRQVRIENAKVKDSKKQRIMETRTKDAKLFHYLVKSKRKTRGNAIMDLHVGDIFVENRQYHQEVEYEIGLITEIVKDKNISAAKLLQKAIKSINKGKSADIYGITVEHTGKNLEWLLLNLINIIFKEGKVPDMLKEGLLTPVFKNKGEKNIATNYRGITVLPVLNKVIETIVKVRINPAVLVTQNVTQQGFTAGSGPANAA</sequence>
<dbReference type="InterPro" id="IPR036691">
    <property type="entry name" value="Endo/exonu/phosph_ase_sf"/>
</dbReference>
<gene>
    <name evidence="3" type="ORF">MCOR_50845</name>
</gene>
<dbReference type="Pfam" id="PF03372">
    <property type="entry name" value="Exo_endo_phos"/>
    <property type="match status" value="1"/>
</dbReference>
<dbReference type="InterPro" id="IPR005135">
    <property type="entry name" value="Endo/exonuclease/phosphatase"/>
</dbReference>